<dbReference type="PANTHER" id="PTHR33217">
    <property type="entry name" value="TRANSPOSASE FOR INSERTION SEQUENCE ELEMENT IS1081"/>
    <property type="match status" value="1"/>
</dbReference>
<evidence type="ECO:0000256" key="2">
    <source>
        <dbReference type="ARBA" id="ARBA00010961"/>
    </source>
</evidence>
<evidence type="ECO:0000256" key="3">
    <source>
        <dbReference type="ARBA" id="ARBA00022578"/>
    </source>
</evidence>
<accession>A0A517STF4</accession>
<dbReference type="AlphaFoldDB" id="A0A517STF4"/>
<evidence type="ECO:0000313" key="7">
    <source>
        <dbReference type="EMBL" id="QDT59408.1"/>
    </source>
</evidence>
<keyword evidence="5 6" id="KW-0233">DNA recombination</keyword>
<evidence type="ECO:0000256" key="1">
    <source>
        <dbReference type="ARBA" id="ARBA00002190"/>
    </source>
</evidence>
<dbReference type="EMBL" id="CP036272">
    <property type="protein sequence ID" value="QDT59408.1"/>
    <property type="molecule type" value="Genomic_DNA"/>
</dbReference>
<dbReference type="NCBIfam" id="NF033543">
    <property type="entry name" value="transpos_IS256"/>
    <property type="match status" value="1"/>
</dbReference>
<dbReference type="GO" id="GO:0003677">
    <property type="term" value="F:DNA binding"/>
    <property type="evidence" value="ECO:0007669"/>
    <property type="project" value="UniProtKB-UniRule"/>
</dbReference>
<gene>
    <name evidence="7" type="ORF">SV7mr_19150</name>
</gene>
<dbReference type="PANTHER" id="PTHR33217:SF7">
    <property type="entry name" value="TRANSPOSASE FOR INSERTION SEQUENCE ELEMENT IS1081"/>
    <property type="match status" value="1"/>
</dbReference>
<keyword evidence="4 6" id="KW-0238">DNA-binding</keyword>
<name>A0A517STF4_9BACT</name>
<comment type="similarity">
    <text evidence="2 6">Belongs to the transposase mutator family.</text>
</comment>
<evidence type="ECO:0000313" key="8">
    <source>
        <dbReference type="Proteomes" id="UP000315003"/>
    </source>
</evidence>
<evidence type="ECO:0000256" key="5">
    <source>
        <dbReference type="ARBA" id="ARBA00023172"/>
    </source>
</evidence>
<proteinExistence type="inferred from homology"/>
<evidence type="ECO:0000256" key="4">
    <source>
        <dbReference type="ARBA" id="ARBA00023125"/>
    </source>
</evidence>
<dbReference type="Pfam" id="PF00872">
    <property type="entry name" value="Transposase_mut"/>
    <property type="match status" value="1"/>
</dbReference>
<reference evidence="7 8" key="1">
    <citation type="submission" date="2019-02" db="EMBL/GenBank/DDBJ databases">
        <title>Deep-cultivation of Planctomycetes and their phenomic and genomic characterization uncovers novel biology.</title>
        <authorList>
            <person name="Wiegand S."/>
            <person name="Jogler M."/>
            <person name="Boedeker C."/>
            <person name="Pinto D."/>
            <person name="Vollmers J."/>
            <person name="Rivas-Marin E."/>
            <person name="Kohn T."/>
            <person name="Peeters S.H."/>
            <person name="Heuer A."/>
            <person name="Rast P."/>
            <person name="Oberbeckmann S."/>
            <person name="Bunk B."/>
            <person name="Jeske O."/>
            <person name="Meyerdierks A."/>
            <person name="Storesund J.E."/>
            <person name="Kallscheuer N."/>
            <person name="Luecker S."/>
            <person name="Lage O.M."/>
            <person name="Pohl T."/>
            <person name="Merkel B.J."/>
            <person name="Hornburger P."/>
            <person name="Mueller R.-W."/>
            <person name="Bruemmer F."/>
            <person name="Labrenz M."/>
            <person name="Spormann A.M."/>
            <person name="Op den Camp H."/>
            <person name="Overmann J."/>
            <person name="Amann R."/>
            <person name="Jetten M.S.M."/>
            <person name="Mascher T."/>
            <person name="Medema M.H."/>
            <person name="Devos D.P."/>
            <person name="Kaster A.-K."/>
            <person name="Ovreas L."/>
            <person name="Rohde M."/>
            <person name="Galperin M.Y."/>
            <person name="Jogler C."/>
        </authorList>
    </citation>
    <scope>NUCLEOTIDE SEQUENCE [LARGE SCALE GENOMIC DNA]</scope>
    <source>
        <strain evidence="7 8">SV_7m_r</strain>
    </source>
</reference>
<comment type="function">
    <text evidence="1 6">Required for the transposition of the insertion element.</text>
</comment>
<keyword evidence="6" id="KW-0814">Transposable element</keyword>
<evidence type="ECO:0000256" key="6">
    <source>
        <dbReference type="RuleBase" id="RU365089"/>
    </source>
</evidence>
<sequence>MQILFNEAMKIERTEHLGAEPYERTDQRRTYSNGFKAKTVESRLGKLELKVPQTRDGDFYPSALERGERSEKALKLAVAEMYVQGVSTRKVAKITSELCGLDVTSTQVSRAAKLLDEELEIWRNRPLDKIEYLIVDARYEKVRVAGSVRDCAVLIAIGIQPSGHRSVLGVSVSLSEAEVHWREFLTSLKQRGLHGVKLIVSDAHEGLKAARQATFSGVPWQRCQFHLAQNAMHHTPKVEMRKRVADDIRNIFSATDPHHAAEELTRFVGRYQLKAPKLASWAEANIPEGLAVFGIPSEHRKRMRTTNMLERQTRELKRRTRVATLFPNESSLLRLVTAVLVELSDDWETGMRYLTFQN</sequence>
<keyword evidence="8" id="KW-1185">Reference proteome</keyword>
<protein>
    <recommendedName>
        <fullName evidence="6">Mutator family transposase</fullName>
    </recommendedName>
</protein>
<dbReference type="GO" id="GO:0004803">
    <property type="term" value="F:transposase activity"/>
    <property type="evidence" value="ECO:0007669"/>
    <property type="project" value="UniProtKB-UniRule"/>
</dbReference>
<dbReference type="InterPro" id="IPR001207">
    <property type="entry name" value="Transposase_mutator"/>
</dbReference>
<dbReference type="Proteomes" id="UP000315003">
    <property type="component" value="Chromosome"/>
</dbReference>
<organism evidence="7 8">
    <name type="scientific">Stieleria bergensis</name>
    <dbReference type="NCBI Taxonomy" id="2528025"/>
    <lineage>
        <taxon>Bacteria</taxon>
        <taxon>Pseudomonadati</taxon>
        <taxon>Planctomycetota</taxon>
        <taxon>Planctomycetia</taxon>
        <taxon>Pirellulales</taxon>
        <taxon>Pirellulaceae</taxon>
        <taxon>Stieleria</taxon>
    </lineage>
</organism>
<keyword evidence="3 6" id="KW-0815">Transposition</keyword>
<dbReference type="GO" id="GO:0006313">
    <property type="term" value="P:DNA transposition"/>
    <property type="evidence" value="ECO:0007669"/>
    <property type="project" value="UniProtKB-UniRule"/>
</dbReference>